<organism evidence="1">
    <name type="scientific">Lepeophtheirus salmonis</name>
    <name type="common">Salmon louse</name>
    <name type="synonym">Caligus salmonis</name>
    <dbReference type="NCBI Taxonomy" id="72036"/>
    <lineage>
        <taxon>Eukaryota</taxon>
        <taxon>Metazoa</taxon>
        <taxon>Ecdysozoa</taxon>
        <taxon>Arthropoda</taxon>
        <taxon>Crustacea</taxon>
        <taxon>Multicrustacea</taxon>
        <taxon>Hexanauplia</taxon>
        <taxon>Copepoda</taxon>
        <taxon>Siphonostomatoida</taxon>
        <taxon>Caligidae</taxon>
        <taxon>Lepeophtheirus</taxon>
    </lineage>
</organism>
<name>A0A0K2UN63_LEPSM</name>
<reference evidence="1" key="1">
    <citation type="submission" date="2014-05" db="EMBL/GenBank/DDBJ databases">
        <authorList>
            <person name="Chronopoulou M."/>
        </authorList>
    </citation>
    <scope>NUCLEOTIDE SEQUENCE</scope>
    <source>
        <tissue evidence="1">Whole organism</tissue>
    </source>
</reference>
<accession>A0A0K2UN63</accession>
<evidence type="ECO:0000313" key="1">
    <source>
        <dbReference type="EMBL" id="CDW39176.1"/>
    </source>
</evidence>
<protein>
    <submittedName>
        <fullName evidence="1">Uncharacterized protein</fullName>
    </submittedName>
</protein>
<proteinExistence type="predicted"/>
<sequence length="10" mass="1244">MLNFIIFFQA</sequence>
<dbReference type="EMBL" id="HACA01021815">
    <property type="protein sequence ID" value="CDW39176.1"/>
    <property type="molecule type" value="Transcribed_RNA"/>
</dbReference>